<evidence type="ECO:0000256" key="3">
    <source>
        <dbReference type="ARBA" id="ARBA00022670"/>
    </source>
</evidence>
<keyword evidence="5" id="KW-0378">Hydrolase</keyword>
<evidence type="ECO:0000256" key="1">
    <source>
        <dbReference type="ARBA" id="ARBA00000707"/>
    </source>
</evidence>
<comment type="catalytic activity">
    <reaction evidence="1">
        <text>Thiol-dependent hydrolysis of ester, thioester, amide, peptide and isopeptide bonds formed by the C-terminal Gly of ubiquitin (a 76-residue protein attached to proteins as an intracellular targeting signal).</text>
        <dbReference type="EC" id="3.4.19.12"/>
    </reaction>
</comment>
<keyword evidence="3" id="KW-0645">Protease</keyword>
<keyword evidence="11" id="KW-1185">Reference proteome</keyword>
<dbReference type="Pfam" id="PF12359">
    <property type="entry name" value="DUF3645"/>
    <property type="match status" value="1"/>
</dbReference>
<name>A0ABP1RS40_9HEXA</name>
<evidence type="ECO:0000313" key="10">
    <source>
        <dbReference type="EMBL" id="CAL8134228.1"/>
    </source>
</evidence>
<sequence length="1183" mass="136643">MLQLIDQPKIATYTIVLGTLFSHLRRFNRILKYENVPEIYSVELSREMENIPFENWNPAENPEWLLLELELDVTIRPIQVRVTNHMMNMSGEKNGVTQLNMGEGKTSVIVPMIVSTLSKKENLLCRVTVLSSIFTTNFNLLSFTIGGLLNKRLYTVPCRRDYDVFENLTKIKETYEESLRLKGVIMTLPEYRLSFRLMMCNYYLEKHNDSAYQVYSIENWLRRHVRDIVDESDEIFSVKFQLIYTTGKQLPIDGGNMRWVVCQKLLQIIPPIATKLFHKFGSTVIEFHQEDAETNPEQFTHFRILSNECKIAFYEEMAEAVLEGKIDLLGVLLNENERRQVKTFLINEDITEEDHKAVINMKCISDEKKEILLLISGYLRRGVLLTALNKRWRVQCGVNEKGEKMMAVPFRAKDVAAEKTEFGHPDVAIVLTQLSYYYSGLNDKQLLETFTLLKTVVGPEKLYNMWIKRIPEHKGIHHSIQKYKGINLLDYEQRTNHLFPALRKHKAVIDFWLENFVFPKEAKQFPGKLVMNAWDLCYENYHHSTTGFSGTNDSSLLLPNTISQQDLDELKKTNEELEATLQGKENGWKRSLPMGVTCKTILESMKEDGLRVLIDAGAMVLELGNEALAKLWLEVDSSLEGIVYFTDGNELVIKTRSSSQGTARRKMDTPLKLSSYRDRLANCAVYLDDYHTRGTDLKLPSDFKACVTIGSKMRRDKLMQACMRMRKLGNGQSVQFYLSHEADIKIRKMRSGNHNDSLSVLDILEWVRENSKEFEEEGLVYWAANARNYAQKLAADVYYDMSSKDPRAGGILAKQCEDPEVFSIQALYGQYKKKELIVDVIPYWFSSVERKLKMDAGILELPTQIQDIMERYRNIVLQKCKSRIPNKSLLYSMLDEEQEKELEPEQEEEAEFQRTPREQALKPQLSRYVEHYITVGGCIPSKYPGTMSLPFMFKNTSCWELIEKQVGGWGSTLFVTEDFINVIRSHGSSMQDSFLRPITYITSWQSNEDQQQCLLILSPFEVNEMMPLFHSNAAKVTLHMFAGRYMEDQDILVNKSRLQLPHLRRGMLELDENVLSPILIAAGNLFYASMKEQKAFAGFLGLCLRPWGKEEEKAFKDRLITSTGFVLPNISKEGVCLRTRSNFQNEPTGMVRAILKCRNDVLRDSDHVVRMLDQCGFIEMNDK</sequence>
<dbReference type="PANTHER" id="PTHR13367">
    <property type="entry name" value="UBIQUITIN THIOESTERASE"/>
    <property type="match status" value="1"/>
</dbReference>
<evidence type="ECO:0000256" key="7">
    <source>
        <dbReference type="SAM" id="Coils"/>
    </source>
</evidence>
<comment type="caution">
    <text evidence="10">The sequence shown here is derived from an EMBL/GenBank/DDBJ whole genome shotgun (WGS) entry which is preliminary data.</text>
</comment>
<evidence type="ECO:0000256" key="2">
    <source>
        <dbReference type="ARBA" id="ARBA00012759"/>
    </source>
</evidence>
<dbReference type="PANTHER" id="PTHR13367:SF33">
    <property type="entry name" value="P-LOOP CONTAINING NUCLEOSIDE TRIPHOSPHATE HYDROLASE PROTEIN"/>
    <property type="match status" value="1"/>
</dbReference>
<feature type="domain" description="DUF3645" evidence="9">
    <location>
        <begin position="404"/>
        <end position="432"/>
    </location>
</feature>
<evidence type="ECO:0000259" key="9">
    <source>
        <dbReference type="Pfam" id="PF12359"/>
    </source>
</evidence>
<dbReference type="EC" id="3.4.19.12" evidence="2"/>
<organism evidence="10 11">
    <name type="scientific">Orchesella dallaii</name>
    <dbReference type="NCBI Taxonomy" id="48710"/>
    <lineage>
        <taxon>Eukaryota</taxon>
        <taxon>Metazoa</taxon>
        <taxon>Ecdysozoa</taxon>
        <taxon>Arthropoda</taxon>
        <taxon>Hexapoda</taxon>
        <taxon>Collembola</taxon>
        <taxon>Entomobryomorpha</taxon>
        <taxon>Entomobryoidea</taxon>
        <taxon>Orchesellidae</taxon>
        <taxon>Orchesellinae</taxon>
        <taxon>Orchesella</taxon>
    </lineage>
</organism>
<feature type="domain" description="DUF3638" evidence="8">
    <location>
        <begin position="54"/>
        <end position="274"/>
    </location>
</feature>
<evidence type="ECO:0000259" key="8">
    <source>
        <dbReference type="Pfam" id="PF12340"/>
    </source>
</evidence>
<dbReference type="InterPro" id="IPR022099">
    <property type="entry name" value="DUF3638"/>
</dbReference>
<feature type="coiled-coil region" evidence="7">
    <location>
        <begin position="560"/>
        <end position="587"/>
    </location>
</feature>
<protein>
    <recommendedName>
        <fullName evidence="2">ubiquitinyl hydrolase 1</fullName>
        <ecNumber evidence="2">3.4.19.12</ecNumber>
    </recommendedName>
</protein>
<keyword evidence="4" id="KW-0833">Ubl conjugation pathway</keyword>
<evidence type="ECO:0000313" key="11">
    <source>
        <dbReference type="Proteomes" id="UP001642540"/>
    </source>
</evidence>
<accession>A0ABP1RS40</accession>
<dbReference type="EMBL" id="CAXLJM020000104">
    <property type="protein sequence ID" value="CAL8134228.1"/>
    <property type="molecule type" value="Genomic_DNA"/>
</dbReference>
<gene>
    <name evidence="10" type="ORF">ODALV1_LOCUS25425</name>
</gene>
<evidence type="ECO:0000256" key="4">
    <source>
        <dbReference type="ARBA" id="ARBA00022786"/>
    </source>
</evidence>
<dbReference type="InterPro" id="IPR022105">
    <property type="entry name" value="DUF3645"/>
</dbReference>
<keyword evidence="6" id="KW-0788">Thiol protease</keyword>
<proteinExistence type="predicted"/>
<dbReference type="Pfam" id="PF12340">
    <property type="entry name" value="DUF3638"/>
    <property type="match status" value="1"/>
</dbReference>
<evidence type="ECO:0000256" key="5">
    <source>
        <dbReference type="ARBA" id="ARBA00022801"/>
    </source>
</evidence>
<keyword evidence="7" id="KW-0175">Coiled coil</keyword>
<evidence type="ECO:0000256" key="6">
    <source>
        <dbReference type="ARBA" id="ARBA00022807"/>
    </source>
</evidence>
<reference evidence="10 11" key="1">
    <citation type="submission" date="2024-08" db="EMBL/GenBank/DDBJ databases">
        <authorList>
            <person name="Cucini C."/>
            <person name="Frati F."/>
        </authorList>
    </citation>
    <scope>NUCLEOTIDE SEQUENCE [LARGE SCALE GENOMIC DNA]</scope>
</reference>
<dbReference type="InterPro" id="IPR051346">
    <property type="entry name" value="OTU_Deubiquitinase"/>
</dbReference>
<dbReference type="Proteomes" id="UP001642540">
    <property type="component" value="Unassembled WGS sequence"/>
</dbReference>